<comment type="caution">
    <text evidence="3">The sequence shown here is derived from an EMBL/GenBank/DDBJ whole genome shotgun (WGS) entry which is preliminary data.</text>
</comment>
<dbReference type="AlphaFoldDB" id="A0A9N9GXS9"/>
<dbReference type="OrthoDB" id="188276at2759"/>
<keyword evidence="4" id="KW-1185">Reference proteome</keyword>
<dbReference type="Gene3D" id="3.30.1360.120">
    <property type="entry name" value="Probable tRNA modification gtpase trme, domain 1"/>
    <property type="match status" value="1"/>
</dbReference>
<dbReference type="GO" id="GO:0005525">
    <property type="term" value="F:GTP binding"/>
    <property type="evidence" value="ECO:0007669"/>
    <property type="project" value="InterPro"/>
</dbReference>
<dbReference type="Gene3D" id="1.20.120.430">
    <property type="entry name" value="tRNA modification GTPase MnmE domain 2"/>
    <property type="match status" value="1"/>
</dbReference>
<dbReference type="PANTHER" id="PTHR42714:SF2">
    <property type="entry name" value="TRNA MODIFICATION GTPASE GTPBP3, MITOCHONDRIAL"/>
    <property type="match status" value="1"/>
</dbReference>
<evidence type="ECO:0000259" key="1">
    <source>
        <dbReference type="Pfam" id="PF10396"/>
    </source>
</evidence>
<dbReference type="EMBL" id="CAJVPY010005056">
    <property type="protein sequence ID" value="CAG8634409.1"/>
    <property type="molecule type" value="Genomic_DNA"/>
</dbReference>
<dbReference type="GO" id="GO:0005829">
    <property type="term" value="C:cytosol"/>
    <property type="evidence" value="ECO:0007669"/>
    <property type="project" value="TreeGrafter"/>
</dbReference>
<dbReference type="InterPro" id="IPR027266">
    <property type="entry name" value="TrmE/GcvT-like"/>
</dbReference>
<evidence type="ECO:0000313" key="3">
    <source>
        <dbReference type="EMBL" id="CAG8634409.1"/>
    </source>
</evidence>
<gene>
    <name evidence="3" type="ORF">DERYTH_LOCUS9317</name>
</gene>
<dbReference type="SUPFAM" id="SSF52540">
    <property type="entry name" value="P-loop containing nucleoside triphosphate hydrolases"/>
    <property type="match status" value="1"/>
</dbReference>
<dbReference type="Gene3D" id="3.40.50.300">
    <property type="entry name" value="P-loop containing nucleotide triphosphate hydrolases"/>
    <property type="match status" value="1"/>
</dbReference>
<dbReference type="Pfam" id="PF12631">
    <property type="entry name" value="MnmE_helical"/>
    <property type="match status" value="1"/>
</dbReference>
<dbReference type="PANTHER" id="PTHR42714">
    <property type="entry name" value="TRNA MODIFICATION GTPASE GTPBP3"/>
    <property type="match status" value="1"/>
</dbReference>
<accession>A0A9N9GXS9</accession>
<evidence type="ECO:0000259" key="2">
    <source>
        <dbReference type="Pfam" id="PF12631"/>
    </source>
</evidence>
<organism evidence="3 4">
    <name type="scientific">Dentiscutata erythropus</name>
    <dbReference type="NCBI Taxonomy" id="1348616"/>
    <lineage>
        <taxon>Eukaryota</taxon>
        <taxon>Fungi</taxon>
        <taxon>Fungi incertae sedis</taxon>
        <taxon>Mucoromycota</taxon>
        <taxon>Glomeromycotina</taxon>
        <taxon>Glomeromycetes</taxon>
        <taxon>Diversisporales</taxon>
        <taxon>Gigasporaceae</taxon>
        <taxon>Dentiscutata</taxon>
    </lineage>
</organism>
<reference evidence="3" key="1">
    <citation type="submission" date="2021-06" db="EMBL/GenBank/DDBJ databases">
        <authorList>
            <person name="Kallberg Y."/>
            <person name="Tangrot J."/>
            <person name="Rosling A."/>
        </authorList>
    </citation>
    <scope>NUCLEOTIDE SEQUENCE</scope>
    <source>
        <strain evidence="3">MA453B</strain>
    </source>
</reference>
<proteinExistence type="predicted"/>
<dbReference type="GO" id="GO:0002098">
    <property type="term" value="P:tRNA wobble uridine modification"/>
    <property type="evidence" value="ECO:0007669"/>
    <property type="project" value="TreeGrafter"/>
</dbReference>
<name>A0A9N9GXS9_9GLOM</name>
<dbReference type="GO" id="GO:0030488">
    <property type="term" value="P:tRNA methylation"/>
    <property type="evidence" value="ECO:0007669"/>
    <property type="project" value="TreeGrafter"/>
</dbReference>
<dbReference type="InterPro" id="IPR018948">
    <property type="entry name" value="GTP-bd_TrmE_N"/>
</dbReference>
<dbReference type="InterPro" id="IPR027368">
    <property type="entry name" value="MnmE_dom2"/>
</dbReference>
<dbReference type="InterPro" id="IPR025867">
    <property type="entry name" value="MnmE_helical"/>
</dbReference>
<feature type="domain" description="GTP-binding protein TrmE N-terminal" evidence="1">
    <location>
        <begin position="1"/>
        <end position="42"/>
    </location>
</feature>
<evidence type="ECO:0000313" key="4">
    <source>
        <dbReference type="Proteomes" id="UP000789405"/>
    </source>
</evidence>
<dbReference type="Proteomes" id="UP000789405">
    <property type="component" value="Unassembled WGS sequence"/>
</dbReference>
<protein>
    <submittedName>
        <fullName evidence="3">28060_t:CDS:1</fullName>
    </submittedName>
</protein>
<dbReference type="InterPro" id="IPR027417">
    <property type="entry name" value="P-loop_NTPase"/>
</dbReference>
<dbReference type="Pfam" id="PF10396">
    <property type="entry name" value="TrmE_N"/>
    <property type="match status" value="1"/>
</dbReference>
<sequence>MVEISCHGNLFIVNQIVQLVLENGAALAKEGEFTKKAFFNRKLNLIQANVINDLIHASSLEEANLGLNNLSSEPQKELEFIKNELLDIIANIKVNINYPKYNGVEYLTGQEVLPCLNKLVKKPKTIKESSKKAWIYLEGLKVAIVSKPNIGKSTLLNVLLQEKKAIVFPIAGTYIINKNSEIPSLEL</sequence>
<feature type="domain" description="MnmE helical" evidence="2">
    <location>
        <begin position="45"/>
        <end position="141"/>
    </location>
</feature>